<evidence type="ECO:0000256" key="2">
    <source>
        <dbReference type="ARBA" id="ARBA00023002"/>
    </source>
</evidence>
<dbReference type="GO" id="GO:0006082">
    <property type="term" value="P:organic acid metabolic process"/>
    <property type="evidence" value="ECO:0007669"/>
    <property type="project" value="UniProtKB-ARBA"/>
</dbReference>
<dbReference type="PANTHER" id="PTHR43710">
    <property type="entry name" value="2-HYDROXYACYL-COA LYASE"/>
    <property type="match status" value="1"/>
</dbReference>
<dbReference type="EMBL" id="JAKELO010000002">
    <property type="protein sequence ID" value="MDE4907924.1"/>
    <property type="molecule type" value="Genomic_DNA"/>
</dbReference>
<dbReference type="InterPro" id="IPR045025">
    <property type="entry name" value="HACL1-like"/>
</dbReference>
<evidence type="ECO:0000256" key="3">
    <source>
        <dbReference type="SAM" id="MobiDB-lite"/>
    </source>
</evidence>
<dbReference type="InterPro" id="IPR002880">
    <property type="entry name" value="Pyrv_Fd/Flavodoxin_OxRdtase_N"/>
</dbReference>
<gene>
    <name evidence="5" type="ORF">L0665_04785</name>
</gene>
<dbReference type="SUPFAM" id="SSF52518">
    <property type="entry name" value="Thiamin diphosphate-binding fold (THDP-binding)"/>
    <property type="match status" value="2"/>
</dbReference>
<dbReference type="Pfam" id="PF02775">
    <property type="entry name" value="TPP_enzyme_C"/>
    <property type="match status" value="1"/>
</dbReference>
<dbReference type="PANTHER" id="PTHR43710:SF7">
    <property type="entry name" value="INDOLEPYRUVATE OXIDOREDUCTASE SUBUNIT IORA"/>
    <property type="match status" value="1"/>
</dbReference>
<evidence type="ECO:0000313" key="6">
    <source>
        <dbReference type="Proteomes" id="UP001143747"/>
    </source>
</evidence>
<dbReference type="Proteomes" id="UP001143747">
    <property type="component" value="Unassembled WGS sequence"/>
</dbReference>
<dbReference type="RefSeq" id="WP_274924566.1">
    <property type="nucleotide sequence ID" value="NZ_JAKELO010000002.1"/>
</dbReference>
<evidence type="ECO:0000256" key="1">
    <source>
        <dbReference type="ARBA" id="ARBA00022723"/>
    </source>
</evidence>
<feature type="domain" description="Thiamine pyrophosphate enzyme TPP-binding" evidence="4">
    <location>
        <begin position="295"/>
        <end position="360"/>
    </location>
</feature>
<evidence type="ECO:0000259" key="4">
    <source>
        <dbReference type="Pfam" id="PF02775"/>
    </source>
</evidence>
<comment type="caution">
    <text evidence="5">The sequence shown here is derived from an EMBL/GenBank/DDBJ whole genome shotgun (WGS) entry which is preliminary data.</text>
</comment>
<keyword evidence="2" id="KW-0560">Oxidoreductase</keyword>
<protein>
    <submittedName>
        <fullName evidence="5">Thiamine pyrophosphate-dependent enzyme</fullName>
    </submittedName>
</protein>
<accession>A0A9Q4KSN1</accession>
<dbReference type="InterPro" id="IPR011766">
    <property type="entry name" value="TPP_enzyme_TPP-bd"/>
</dbReference>
<keyword evidence="1" id="KW-0479">Metal-binding</keyword>
<feature type="region of interest" description="Disordered" evidence="3">
    <location>
        <begin position="221"/>
        <end position="241"/>
    </location>
</feature>
<name>A0A9Q4KSN1_9EURY</name>
<dbReference type="Gene3D" id="3.40.50.970">
    <property type="match status" value="2"/>
</dbReference>
<dbReference type="GO" id="GO:0046872">
    <property type="term" value="F:metal ion binding"/>
    <property type="evidence" value="ECO:0007669"/>
    <property type="project" value="UniProtKB-KW"/>
</dbReference>
<dbReference type="InterPro" id="IPR029061">
    <property type="entry name" value="THDP-binding"/>
</dbReference>
<reference evidence="5" key="1">
    <citation type="submission" date="2022-01" db="EMBL/GenBank/DDBJ databases">
        <title>Draft genome of Methanogenium marinum DSM 15558.</title>
        <authorList>
            <person name="Chen S.-C."/>
            <person name="You Y.-T."/>
        </authorList>
    </citation>
    <scope>NUCLEOTIDE SEQUENCE</scope>
    <source>
        <strain evidence="5">DSM 15558</strain>
    </source>
</reference>
<dbReference type="AlphaFoldDB" id="A0A9Q4KSN1"/>
<dbReference type="CDD" id="cd07034">
    <property type="entry name" value="TPP_PYR_PFOR_IOR-alpha_like"/>
    <property type="match status" value="1"/>
</dbReference>
<dbReference type="GO" id="GO:0030976">
    <property type="term" value="F:thiamine pyrophosphate binding"/>
    <property type="evidence" value="ECO:0007669"/>
    <property type="project" value="InterPro"/>
</dbReference>
<organism evidence="5 6">
    <name type="scientific">Methanogenium marinum</name>
    <dbReference type="NCBI Taxonomy" id="348610"/>
    <lineage>
        <taxon>Archaea</taxon>
        <taxon>Methanobacteriati</taxon>
        <taxon>Methanobacteriota</taxon>
        <taxon>Stenosarchaea group</taxon>
        <taxon>Methanomicrobia</taxon>
        <taxon>Methanomicrobiales</taxon>
        <taxon>Methanomicrobiaceae</taxon>
        <taxon>Methanogenium</taxon>
    </lineage>
</organism>
<sequence length="412" mass="43528">MSPVMHNGDPLKTGEACLAAALRVAADRFYTVPGYPVTSLGERCRAVCTVNEKVALEYALGDAVSGRRACVILKNVGLNACMDPLMNAAVQGLAGGLVIVVGDDTEVRGSQNAQDSRCIGRVAEMPVFAPGADELATVTETAFQASERFSRIAMVRVTPAVLSAETPGAPSARDQQKGTIADPLLTMRGRTEAAEIQRREMVQWAQKKTVPALVYPPHKGHVPSCSTVSPPTDEDTKKGTGMAWAPETMQSRGFARTFCRGCPYLPLLQVMQELGLHPILDIGCGLLAKNLPWKVGTAGYGLGSAPAVAATSTGVALMGDYALMHSGLSALADIHEKGLPVLVVIVENGVLGMTGKQAAPDILPYIEWASPVIADSADTDAIRFALVPEDRLKCVIIRGPCPEGEDHETVEC</sequence>
<evidence type="ECO:0000313" key="5">
    <source>
        <dbReference type="EMBL" id="MDE4907924.1"/>
    </source>
</evidence>
<proteinExistence type="predicted"/>
<dbReference type="GO" id="GO:0044272">
    <property type="term" value="P:sulfur compound biosynthetic process"/>
    <property type="evidence" value="ECO:0007669"/>
    <property type="project" value="UniProtKB-ARBA"/>
</dbReference>
<keyword evidence="6" id="KW-1185">Reference proteome</keyword>
<dbReference type="GO" id="GO:0016491">
    <property type="term" value="F:oxidoreductase activity"/>
    <property type="evidence" value="ECO:0007669"/>
    <property type="project" value="UniProtKB-KW"/>
</dbReference>